<dbReference type="Pfam" id="PF04402">
    <property type="entry name" value="SIMPL"/>
    <property type="match status" value="1"/>
</dbReference>
<dbReference type="RefSeq" id="WP_270077695.1">
    <property type="nucleotide sequence ID" value="NZ_CP115174.1"/>
</dbReference>
<organism evidence="2 3">
    <name type="scientific">Sphingomonas abietis</name>
    <dbReference type="NCBI Taxonomy" id="3012344"/>
    <lineage>
        <taxon>Bacteria</taxon>
        <taxon>Pseudomonadati</taxon>
        <taxon>Pseudomonadota</taxon>
        <taxon>Alphaproteobacteria</taxon>
        <taxon>Sphingomonadales</taxon>
        <taxon>Sphingomonadaceae</taxon>
        <taxon>Sphingomonas</taxon>
    </lineage>
</organism>
<dbReference type="PANTHER" id="PTHR34387">
    <property type="entry name" value="SLR1258 PROTEIN"/>
    <property type="match status" value="1"/>
</dbReference>
<dbReference type="Gene3D" id="3.30.110.170">
    <property type="entry name" value="Protein of unknown function (DUF541), domain 1"/>
    <property type="match status" value="1"/>
</dbReference>
<dbReference type="Gene3D" id="3.30.70.2970">
    <property type="entry name" value="Protein of unknown function (DUF541), domain 2"/>
    <property type="match status" value="1"/>
</dbReference>
<protein>
    <submittedName>
        <fullName evidence="2">SIMPL domain-containing protein</fullName>
    </submittedName>
</protein>
<proteinExistence type="predicted"/>
<dbReference type="Proteomes" id="UP001210865">
    <property type="component" value="Chromosome"/>
</dbReference>
<name>A0ABY7NNW7_9SPHN</name>
<accession>A0ABY7NNW7</accession>
<dbReference type="InterPro" id="IPR007497">
    <property type="entry name" value="SIMPL/DUF541"/>
</dbReference>
<sequence>MNTRIRSAAVLSALAMGLAVPAAALADDVATVPIAGTRLDISAEGEVTRAPDIATLSAGVVTQAATAASAMADNAKTMAATVAALKRAGVADKDIRTASLSLQPQYRYADNQPAVVTGYQASNQLTVTFRDIKQAGPILDTLVAQGVNQISGPDFALEHPDAAMDEARIAAMRKARAKADLYARASGMTVKRIVAINEGGGYSPQPPRPVFMMARAAPKVAESDLQPGEEKIGVTVNVTFELQ</sequence>
<dbReference type="InterPro" id="IPR052022">
    <property type="entry name" value="26kDa_periplasmic_antigen"/>
</dbReference>
<reference evidence="2 3" key="1">
    <citation type="submission" date="2022-12" db="EMBL/GenBank/DDBJ databases">
        <title>Sphingomonas abieness sp. nov., an endophytic bacterium isolated from Abies koreana.</title>
        <authorList>
            <person name="Jiang L."/>
            <person name="Lee J."/>
        </authorList>
    </citation>
    <scope>NUCLEOTIDE SEQUENCE [LARGE SCALE GENOMIC DNA]</scope>
    <source>
        <strain evidence="3">PAMB 00755</strain>
    </source>
</reference>
<keyword evidence="3" id="KW-1185">Reference proteome</keyword>
<gene>
    <name evidence="2" type="ORF">PBT88_02660</name>
</gene>
<evidence type="ECO:0000256" key="1">
    <source>
        <dbReference type="SAM" id="SignalP"/>
    </source>
</evidence>
<dbReference type="PANTHER" id="PTHR34387:SF1">
    <property type="entry name" value="PERIPLASMIC IMMUNOGENIC PROTEIN"/>
    <property type="match status" value="1"/>
</dbReference>
<evidence type="ECO:0000313" key="3">
    <source>
        <dbReference type="Proteomes" id="UP001210865"/>
    </source>
</evidence>
<keyword evidence="1" id="KW-0732">Signal</keyword>
<evidence type="ECO:0000313" key="2">
    <source>
        <dbReference type="EMBL" id="WBO23058.1"/>
    </source>
</evidence>
<dbReference type="EMBL" id="CP115174">
    <property type="protein sequence ID" value="WBO23058.1"/>
    <property type="molecule type" value="Genomic_DNA"/>
</dbReference>
<feature type="signal peptide" evidence="1">
    <location>
        <begin position="1"/>
        <end position="26"/>
    </location>
</feature>
<feature type="chain" id="PRO_5047312937" evidence="1">
    <location>
        <begin position="27"/>
        <end position="243"/>
    </location>
</feature>